<dbReference type="Ensembl" id="ENSMMST00000000057.1">
    <property type="protein sequence ID" value="ENSMMSP00000000050.1"/>
    <property type="gene ID" value="ENSMMSG00000000055.1"/>
</dbReference>
<evidence type="ECO:0000256" key="9">
    <source>
        <dbReference type="RuleBase" id="RU231113"/>
    </source>
</evidence>
<dbReference type="AlphaFoldDB" id="A0A8C6FER5"/>
<keyword evidence="7 9" id="KW-0044">Antibiotic</keyword>
<evidence type="ECO:0000256" key="7">
    <source>
        <dbReference type="ARBA" id="ARBA00023022"/>
    </source>
</evidence>
<protein>
    <recommendedName>
        <fullName evidence="9">Beta-defensin</fullName>
    </recommendedName>
</protein>
<dbReference type="GO" id="GO:0042742">
    <property type="term" value="P:defense response to bacterium"/>
    <property type="evidence" value="ECO:0007669"/>
    <property type="project" value="UniProtKB-UniRule"/>
</dbReference>
<evidence type="ECO:0000259" key="10">
    <source>
        <dbReference type="Pfam" id="PF13841"/>
    </source>
</evidence>
<keyword evidence="12" id="KW-1185">Reference proteome</keyword>
<feature type="domain" description="Beta-defensin" evidence="10">
    <location>
        <begin position="36"/>
        <end position="65"/>
    </location>
</feature>
<feature type="chain" id="PRO_5034870603" description="Beta-defensin" evidence="9">
    <location>
        <begin position="29"/>
        <end position="77"/>
    </location>
</feature>
<dbReference type="GeneTree" id="ENSGT00940000169471"/>
<evidence type="ECO:0000256" key="3">
    <source>
        <dbReference type="ARBA" id="ARBA00022525"/>
    </source>
</evidence>
<dbReference type="GO" id="GO:0045087">
    <property type="term" value="P:innate immune response"/>
    <property type="evidence" value="ECO:0007669"/>
    <property type="project" value="InterPro"/>
</dbReference>
<dbReference type="PANTHER" id="PTHR15001">
    <property type="entry name" value="BETA-DEFENSIN 123-RELATED"/>
    <property type="match status" value="1"/>
</dbReference>
<keyword evidence="5 9" id="KW-0732">Signal</keyword>
<sequence>MTLGNQTTLLLTVCLILFLLAVKSGANAFIRRFFNSCWRTKGVCRKSCYRSEIFHVFCDVTFLCCIDKNYLPSMVGK</sequence>
<evidence type="ECO:0000313" key="11">
    <source>
        <dbReference type="Ensembl" id="ENSMMSP00000000050.1"/>
    </source>
</evidence>
<organism evidence="11 12">
    <name type="scientific">Moschus moschiferus</name>
    <name type="common">Siberian musk deer</name>
    <name type="synonym">Moschus sibiricus</name>
    <dbReference type="NCBI Taxonomy" id="68415"/>
    <lineage>
        <taxon>Eukaryota</taxon>
        <taxon>Metazoa</taxon>
        <taxon>Chordata</taxon>
        <taxon>Craniata</taxon>
        <taxon>Vertebrata</taxon>
        <taxon>Euteleostomi</taxon>
        <taxon>Mammalia</taxon>
        <taxon>Eutheria</taxon>
        <taxon>Laurasiatheria</taxon>
        <taxon>Artiodactyla</taxon>
        <taxon>Ruminantia</taxon>
        <taxon>Pecora</taxon>
        <taxon>Moschidae</taxon>
        <taxon>Moschus</taxon>
    </lineage>
</organism>
<name>A0A8C6FER5_MOSMO</name>
<keyword evidence="4 9" id="KW-0929">Antimicrobial</keyword>
<evidence type="ECO:0000256" key="4">
    <source>
        <dbReference type="ARBA" id="ARBA00022529"/>
    </source>
</evidence>
<dbReference type="Pfam" id="PF13841">
    <property type="entry name" value="Defensin_beta_2"/>
    <property type="match status" value="1"/>
</dbReference>
<keyword evidence="3 9" id="KW-0964">Secreted</keyword>
<dbReference type="InterPro" id="IPR050544">
    <property type="entry name" value="Beta-defensin"/>
</dbReference>
<comment type="similarity">
    <text evidence="2 9">Belongs to the beta-defensin family.</text>
</comment>
<accession>A0A8C6FER5</accession>
<dbReference type="Gene3D" id="3.10.360.10">
    <property type="entry name" value="Antimicrobial Peptide, Beta-defensin 2, Chain A"/>
    <property type="match status" value="1"/>
</dbReference>
<proteinExistence type="inferred from homology"/>
<keyword evidence="8" id="KW-1015">Disulfide bond</keyword>
<evidence type="ECO:0000256" key="6">
    <source>
        <dbReference type="ARBA" id="ARBA00022940"/>
    </source>
</evidence>
<dbReference type="InterPro" id="IPR025933">
    <property type="entry name" value="Beta_defensin_dom"/>
</dbReference>
<reference evidence="11" key="2">
    <citation type="submission" date="2025-09" db="UniProtKB">
        <authorList>
            <consortium name="Ensembl"/>
        </authorList>
    </citation>
    <scope>IDENTIFICATION</scope>
</reference>
<keyword evidence="6 9" id="KW-0211">Defensin</keyword>
<comment type="function">
    <text evidence="9">Has antibacterial activity.</text>
</comment>
<dbReference type="GO" id="GO:0005576">
    <property type="term" value="C:extracellular region"/>
    <property type="evidence" value="ECO:0007669"/>
    <property type="project" value="UniProtKB-SubCell"/>
</dbReference>
<dbReference type="Proteomes" id="UP000694544">
    <property type="component" value="Unplaced"/>
</dbReference>
<reference evidence="11" key="1">
    <citation type="submission" date="2025-08" db="UniProtKB">
        <authorList>
            <consortium name="Ensembl"/>
        </authorList>
    </citation>
    <scope>IDENTIFICATION</scope>
</reference>
<evidence type="ECO:0000256" key="2">
    <source>
        <dbReference type="ARBA" id="ARBA00007371"/>
    </source>
</evidence>
<feature type="signal peptide" evidence="9">
    <location>
        <begin position="1"/>
        <end position="28"/>
    </location>
</feature>
<evidence type="ECO:0000256" key="5">
    <source>
        <dbReference type="ARBA" id="ARBA00022729"/>
    </source>
</evidence>
<evidence type="ECO:0000313" key="12">
    <source>
        <dbReference type="Proteomes" id="UP000694544"/>
    </source>
</evidence>
<dbReference type="PANTHER" id="PTHR15001:SF10">
    <property type="entry name" value="BETA-DEFENSIN 135"/>
    <property type="match status" value="1"/>
</dbReference>
<evidence type="ECO:0000256" key="1">
    <source>
        <dbReference type="ARBA" id="ARBA00004613"/>
    </source>
</evidence>
<comment type="subcellular location">
    <subcellularLocation>
        <location evidence="1 9">Secreted</location>
    </subcellularLocation>
</comment>
<evidence type="ECO:0000256" key="8">
    <source>
        <dbReference type="ARBA" id="ARBA00023157"/>
    </source>
</evidence>